<feature type="transmembrane region" description="Helical" evidence="2">
    <location>
        <begin position="374"/>
        <end position="399"/>
    </location>
</feature>
<gene>
    <name evidence="3" type="ORF">RFI_17073</name>
</gene>
<feature type="transmembrane region" description="Helical" evidence="2">
    <location>
        <begin position="209"/>
        <end position="235"/>
    </location>
</feature>
<keyword evidence="2" id="KW-0812">Transmembrane</keyword>
<protein>
    <submittedName>
        <fullName evidence="3">Uncharacterized protein</fullName>
    </submittedName>
</protein>
<name>X6N225_RETFI</name>
<evidence type="ECO:0000313" key="3">
    <source>
        <dbReference type="EMBL" id="ETO20141.1"/>
    </source>
</evidence>
<reference evidence="3 4" key="1">
    <citation type="journal article" date="2013" name="Curr. Biol.">
        <title>The Genome of the Foraminiferan Reticulomyxa filosa.</title>
        <authorList>
            <person name="Glockner G."/>
            <person name="Hulsmann N."/>
            <person name="Schleicher M."/>
            <person name="Noegel A.A."/>
            <person name="Eichinger L."/>
            <person name="Gallinger C."/>
            <person name="Pawlowski J."/>
            <person name="Sierra R."/>
            <person name="Euteneuer U."/>
            <person name="Pillet L."/>
            <person name="Moustafa A."/>
            <person name="Platzer M."/>
            <person name="Groth M."/>
            <person name="Szafranski K."/>
            <person name="Schliwa M."/>
        </authorList>
    </citation>
    <scope>NUCLEOTIDE SEQUENCE [LARGE SCALE GENOMIC DNA]</scope>
</reference>
<evidence type="ECO:0000256" key="1">
    <source>
        <dbReference type="SAM" id="MobiDB-lite"/>
    </source>
</evidence>
<keyword evidence="2" id="KW-0472">Membrane</keyword>
<feature type="transmembrane region" description="Helical" evidence="2">
    <location>
        <begin position="255"/>
        <end position="276"/>
    </location>
</feature>
<feature type="transmembrane region" description="Helical" evidence="2">
    <location>
        <begin position="329"/>
        <end position="352"/>
    </location>
</feature>
<comment type="caution">
    <text evidence="3">The sequence shown here is derived from an EMBL/GenBank/DDBJ whole genome shotgun (WGS) entry which is preliminary data.</text>
</comment>
<accession>X6N225</accession>
<proteinExistence type="predicted"/>
<feature type="transmembrane region" description="Helical" evidence="2">
    <location>
        <begin position="646"/>
        <end position="669"/>
    </location>
</feature>
<evidence type="ECO:0000313" key="4">
    <source>
        <dbReference type="Proteomes" id="UP000023152"/>
    </source>
</evidence>
<organism evidence="3 4">
    <name type="scientific">Reticulomyxa filosa</name>
    <dbReference type="NCBI Taxonomy" id="46433"/>
    <lineage>
        <taxon>Eukaryota</taxon>
        <taxon>Sar</taxon>
        <taxon>Rhizaria</taxon>
        <taxon>Retaria</taxon>
        <taxon>Foraminifera</taxon>
        <taxon>Monothalamids</taxon>
        <taxon>Reticulomyxidae</taxon>
        <taxon>Reticulomyxa</taxon>
    </lineage>
</organism>
<keyword evidence="4" id="KW-1185">Reference proteome</keyword>
<evidence type="ECO:0000256" key="2">
    <source>
        <dbReference type="SAM" id="Phobius"/>
    </source>
</evidence>
<dbReference type="EMBL" id="ASPP01012889">
    <property type="protein sequence ID" value="ETO20141.1"/>
    <property type="molecule type" value="Genomic_DNA"/>
</dbReference>
<feature type="transmembrane region" description="Helical" evidence="2">
    <location>
        <begin position="572"/>
        <end position="592"/>
    </location>
</feature>
<dbReference type="AlphaFoldDB" id="X6N225"/>
<dbReference type="Proteomes" id="UP000023152">
    <property type="component" value="Unassembled WGS sequence"/>
</dbReference>
<feature type="compositionally biased region" description="Acidic residues" evidence="1">
    <location>
        <begin position="305"/>
        <end position="315"/>
    </location>
</feature>
<feature type="transmembrane region" description="Helical" evidence="2">
    <location>
        <begin position="420"/>
        <end position="438"/>
    </location>
</feature>
<sequence>VLSIYGNPNIKGKLSTSLYNSSLQMLLAHGCKLNGQLPSTDDNEKGEIIYATLSQNRISGQMPNNLVQSGNASNLRDISFSFTTTLKDALTVSFNVSKEINHGFYLPGNRFSVSRKWNSVSNNQELPDYVSKEERDAKNLYLSNETQVTEVLLIGCAVIVACLLFIRRLLKLRYCTCLCLYFRTCRLVCTYPRLSKLPKHAGFRQMAALLIWINNWFEIAVIGTLIVIYITNATLFEIGYPLSHVSFAYFENPSLGVTIILVLVVLLSNGAVLLYVMKWLMHPVSLTASDIHDHGNNEEGGGGDGDGDGDDDDDNSSNKDLQICTCQNAMLLLISFIGWGFSVTCVVIYFAFESLPENNTLHIPSSLLFVIQKIVSLVLTLHNSFIAPNFTFYLVEFAFYVCRIKNNKMARICRNFMTQFLRTLLCVVIPLILAFYFYNDCGARWTNYWSTCVGKDPNEAVVGYQYTYTNLNFNTTVKENVVALSWSDLCQPTTFRFGACIREILEKWGNVMVVKMAINIISPWISVLIQMLVAQIKKCYYGFEDSEKLNFRAASLFINVELVVLLGLFCPLIVPLCAMTIISNILQLQYLLKKKDSKKRSVYKLSNEVPPFPVSMLIAPFLLQQAFWVLSAAFSDDMFAHPYAVMNVFLSIFVIMDVCFIITATYTYVCSKSKSRGKRDEAFNAKSLEMQYRERKT</sequence>
<feature type="transmembrane region" description="Helical" evidence="2">
    <location>
        <begin position="148"/>
        <end position="166"/>
    </location>
</feature>
<feature type="non-terminal residue" evidence="3">
    <location>
        <position position="1"/>
    </location>
</feature>
<feature type="transmembrane region" description="Helical" evidence="2">
    <location>
        <begin position="612"/>
        <end position="634"/>
    </location>
</feature>
<feature type="region of interest" description="Disordered" evidence="1">
    <location>
        <begin position="292"/>
        <end position="316"/>
    </location>
</feature>
<keyword evidence="2" id="KW-1133">Transmembrane helix</keyword>